<comment type="caution">
    <text evidence="1">The sequence shown here is derived from an EMBL/GenBank/DDBJ whole genome shotgun (WGS) entry which is preliminary data.</text>
</comment>
<name>A0ACC1SPE3_9APHY</name>
<evidence type="ECO:0000313" key="1">
    <source>
        <dbReference type="EMBL" id="KAJ3543933.1"/>
    </source>
</evidence>
<accession>A0ACC1SPE3</accession>
<organism evidence="1 2">
    <name type="scientific">Phlebia brevispora</name>
    <dbReference type="NCBI Taxonomy" id="194682"/>
    <lineage>
        <taxon>Eukaryota</taxon>
        <taxon>Fungi</taxon>
        <taxon>Dikarya</taxon>
        <taxon>Basidiomycota</taxon>
        <taxon>Agaricomycotina</taxon>
        <taxon>Agaricomycetes</taxon>
        <taxon>Polyporales</taxon>
        <taxon>Meruliaceae</taxon>
        <taxon>Phlebia</taxon>
    </lineage>
</organism>
<protein>
    <submittedName>
        <fullName evidence="1">Uncharacterized protein</fullName>
    </submittedName>
</protein>
<sequence length="78" mass="8039">MLPTIRFSGPSLGLAIATVFASGALAEDWKAAVGRDGKILPVFAIGTPLKNAPHTAAESASQSPEVRLALDSPLVWPS</sequence>
<dbReference type="Proteomes" id="UP001148662">
    <property type="component" value="Unassembled WGS sequence"/>
</dbReference>
<evidence type="ECO:0000313" key="2">
    <source>
        <dbReference type="Proteomes" id="UP001148662"/>
    </source>
</evidence>
<proteinExistence type="predicted"/>
<dbReference type="EMBL" id="JANHOG010001107">
    <property type="protein sequence ID" value="KAJ3543933.1"/>
    <property type="molecule type" value="Genomic_DNA"/>
</dbReference>
<reference evidence="1" key="1">
    <citation type="submission" date="2022-07" db="EMBL/GenBank/DDBJ databases">
        <title>Genome Sequence of Phlebia brevispora.</title>
        <authorList>
            <person name="Buettner E."/>
        </authorList>
    </citation>
    <scope>NUCLEOTIDE SEQUENCE</scope>
    <source>
        <strain evidence="1">MPL23</strain>
    </source>
</reference>
<keyword evidence="2" id="KW-1185">Reference proteome</keyword>
<gene>
    <name evidence="1" type="ORF">NM688_g5799</name>
</gene>